<organism evidence="2 3">
    <name type="scientific">Gracilibacillus dipsosauri</name>
    <dbReference type="NCBI Taxonomy" id="178340"/>
    <lineage>
        <taxon>Bacteria</taxon>
        <taxon>Bacillati</taxon>
        <taxon>Bacillota</taxon>
        <taxon>Bacilli</taxon>
        <taxon>Bacillales</taxon>
        <taxon>Bacillaceae</taxon>
        <taxon>Gracilibacillus</taxon>
    </lineage>
</organism>
<dbReference type="AlphaFoldDB" id="A0A317KSJ3"/>
<evidence type="ECO:0000313" key="2">
    <source>
        <dbReference type="EMBL" id="PWU66552.1"/>
    </source>
</evidence>
<feature type="compositionally biased region" description="Basic and acidic residues" evidence="1">
    <location>
        <begin position="1"/>
        <end position="10"/>
    </location>
</feature>
<sequence length="71" mass="7976">MDHPTTEKIQRYGFPTQKPNPTVARDSYDGGPIKKGDTVLEYEDYVFSEDALSSGQVNILRFLGAVRKQAQ</sequence>
<dbReference type="OrthoDB" id="2454838at2"/>
<dbReference type="RefSeq" id="WP_109985687.1">
    <property type="nucleotide sequence ID" value="NZ_QGTD01000021.1"/>
</dbReference>
<feature type="region of interest" description="Disordered" evidence="1">
    <location>
        <begin position="1"/>
        <end position="31"/>
    </location>
</feature>
<evidence type="ECO:0000313" key="3">
    <source>
        <dbReference type="Proteomes" id="UP000245624"/>
    </source>
</evidence>
<dbReference type="Proteomes" id="UP000245624">
    <property type="component" value="Unassembled WGS sequence"/>
</dbReference>
<reference evidence="2 3" key="1">
    <citation type="submission" date="2018-05" db="EMBL/GenBank/DDBJ databases">
        <title>Genomic analysis of Gracilibacillus dipsosauri DD1 reveals novel features of a salt-tolerant amylase.</title>
        <authorList>
            <person name="Deutch C.E."/>
            <person name="Yang S."/>
        </authorList>
    </citation>
    <scope>NUCLEOTIDE SEQUENCE [LARGE SCALE GENOMIC DNA]</scope>
    <source>
        <strain evidence="2 3">DD1</strain>
    </source>
</reference>
<dbReference type="EMBL" id="QGTD01000021">
    <property type="protein sequence ID" value="PWU66552.1"/>
    <property type="molecule type" value="Genomic_DNA"/>
</dbReference>
<keyword evidence="3" id="KW-1185">Reference proteome</keyword>
<gene>
    <name evidence="2" type="ORF">DLJ74_19195</name>
</gene>
<protein>
    <submittedName>
        <fullName evidence="2">Uncharacterized protein</fullName>
    </submittedName>
</protein>
<proteinExistence type="predicted"/>
<evidence type="ECO:0000256" key="1">
    <source>
        <dbReference type="SAM" id="MobiDB-lite"/>
    </source>
</evidence>
<comment type="caution">
    <text evidence="2">The sequence shown here is derived from an EMBL/GenBank/DDBJ whole genome shotgun (WGS) entry which is preliminary data.</text>
</comment>
<accession>A0A317KSJ3</accession>
<name>A0A317KSJ3_9BACI</name>